<evidence type="ECO:0000313" key="3">
    <source>
        <dbReference type="Proteomes" id="UP000661280"/>
    </source>
</evidence>
<dbReference type="KEGG" id="aluc:AKAW2_60741A"/>
<feature type="region of interest" description="Disordered" evidence="1">
    <location>
        <begin position="63"/>
        <end position="85"/>
    </location>
</feature>
<dbReference type="OrthoDB" id="10610675at2759"/>
<sequence length="170" mass="18963">MAPNSRVLCNRQHERSQRIHLSMPLWSMMTGLPTRERKCAPRLAVSPSTVQRRPEKTTLNQLQTTPGRLSSTPTTAEFSPSPSLFSGQIRAESIGRARAEGKFDVKSLSQARRPRPLIGFPIPSFSPFPERYWCRKKGPKMSLEASHLTVARGDGQWAEGNVSGQDCCTQ</sequence>
<accession>A0A7R7WGC3</accession>
<dbReference type="GeneID" id="64963798"/>
<reference evidence="2" key="2">
    <citation type="submission" date="2021-02" db="EMBL/GenBank/DDBJ databases">
        <title>Aspergillus luchuensis mut. kawachii IFO 4304 genome sequence.</title>
        <authorList>
            <person name="Mori K."/>
            <person name="Kadooka C."/>
            <person name="Goto M."/>
            <person name="Futagami T."/>
        </authorList>
    </citation>
    <scope>NUCLEOTIDE SEQUENCE</scope>
    <source>
        <strain evidence="2">IFO 4308</strain>
    </source>
</reference>
<protein>
    <submittedName>
        <fullName evidence="2">Uncharacterized protein</fullName>
    </submittedName>
</protein>
<evidence type="ECO:0000256" key="1">
    <source>
        <dbReference type="SAM" id="MobiDB-lite"/>
    </source>
</evidence>
<organism evidence="2 3">
    <name type="scientific">Aspergillus kawachii</name>
    <name type="common">White koji mold</name>
    <name type="synonym">Aspergillus awamori var. kawachi</name>
    <dbReference type="NCBI Taxonomy" id="1069201"/>
    <lineage>
        <taxon>Eukaryota</taxon>
        <taxon>Fungi</taxon>
        <taxon>Dikarya</taxon>
        <taxon>Ascomycota</taxon>
        <taxon>Pezizomycotina</taxon>
        <taxon>Eurotiomycetes</taxon>
        <taxon>Eurotiomycetidae</taxon>
        <taxon>Eurotiales</taxon>
        <taxon>Aspergillaceae</taxon>
        <taxon>Aspergillus</taxon>
        <taxon>Aspergillus subgen. Circumdati</taxon>
    </lineage>
</organism>
<gene>
    <name evidence="2" type="ORF">AKAW2_60741A</name>
</gene>
<evidence type="ECO:0000313" key="2">
    <source>
        <dbReference type="EMBL" id="BCS02477.1"/>
    </source>
</evidence>
<dbReference type="EMBL" id="AP024430">
    <property type="protein sequence ID" value="BCS02477.1"/>
    <property type="molecule type" value="Genomic_DNA"/>
</dbReference>
<keyword evidence="3" id="KW-1185">Reference proteome</keyword>
<dbReference type="AlphaFoldDB" id="A0A7R7WGC3"/>
<dbReference type="RefSeq" id="XP_041546239.1">
    <property type="nucleotide sequence ID" value="XM_041692900.1"/>
</dbReference>
<dbReference type="Proteomes" id="UP000661280">
    <property type="component" value="Chromosome 6"/>
</dbReference>
<name>A0A7R7WGC3_ASPKA</name>
<proteinExistence type="predicted"/>
<reference evidence="2" key="1">
    <citation type="submission" date="2021-01" db="EMBL/GenBank/DDBJ databases">
        <authorList>
            <consortium name="Aspergillus luchuensis mut. kawachii IFO 4304 genome sequencing consortium"/>
            <person name="Kazuki M."/>
            <person name="Futagami T."/>
        </authorList>
    </citation>
    <scope>NUCLEOTIDE SEQUENCE</scope>
    <source>
        <strain evidence="2">IFO 4308</strain>
    </source>
</reference>